<gene>
    <name evidence="2" type="ORF">XENOCAPTIV_023543</name>
</gene>
<sequence length="106" mass="11808">MRCIPAAERLSICLRLCATEDPGMQTSRQHDMRPNAIEGAVDSHRMLKFVDGSKSQLAKGNAPFRHVDSVWAFDSDRIQVNPSKSTANNGKHGEEKQEREEGERSG</sequence>
<feature type="region of interest" description="Disordered" evidence="1">
    <location>
        <begin position="76"/>
        <end position="106"/>
    </location>
</feature>
<feature type="compositionally biased region" description="Polar residues" evidence="1">
    <location>
        <begin position="78"/>
        <end position="89"/>
    </location>
</feature>
<organism evidence="2 3">
    <name type="scientific">Xenoophorus captivus</name>
    <dbReference type="NCBI Taxonomy" id="1517983"/>
    <lineage>
        <taxon>Eukaryota</taxon>
        <taxon>Metazoa</taxon>
        <taxon>Chordata</taxon>
        <taxon>Craniata</taxon>
        <taxon>Vertebrata</taxon>
        <taxon>Euteleostomi</taxon>
        <taxon>Actinopterygii</taxon>
        <taxon>Neopterygii</taxon>
        <taxon>Teleostei</taxon>
        <taxon>Neoteleostei</taxon>
        <taxon>Acanthomorphata</taxon>
        <taxon>Ovalentaria</taxon>
        <taxon>Atherinomorphae</taxon>
        <taxon>Cyprinodontiformes</taxon>
        <taxon>Goodeidae</taxon>
        <taxon>Xenoophorus</taxon>
    </lineage>
</organism>
<dbReference type="EMBL" id="JAHRIN010050950">
    <property type="protein sequence ID" value="MEQ2209064.1"/>
    <property type="molecule type" value="Genomic_DNA"/>
</dbReference>
<evidence type="ECO:0000313" key="2">
    <source>
        <dbReference type="EMBL" id="MEQ2209064.1"/>
    </source>
</evidence>
<comment type="caution">
    <text evidence="2">The sequence shown here is derived from an EMBL/GenBank/DDBJ whole genome shotgun (WGS) entry which is preliminary data.</text>
</comment>
<protein>
    <submittedName>
        <fullName evidence="2">Uncharacterized protein</fullName>
    </submittedName>
</protein>
<keyword evidence="3" id="KW-1185">Reference proteome</keyword>
<dbReference type="Proteomes" id="UP001434883">
    <property type="component" value="Unassembled WGS sequence"/>
</dbReference>
<feature type="compositionally biased region" description="Basic and acidic residues" evidence="1">
    <location>
        <begin position="91"/>
        <end position="106"/>
    </location>
</feature>
<evidence type="ECO:0000256" key="1">
    <source>
        <dbReference type="SAM" id="MobiDB-lite"/>
    </source>
</evidence>
<name>A0ABV0RLK8_9TELE</name>
<accession>A0ABV0RLK8</accession>
<reference evidence="2 3" key="1">
    <citation type="submission" date="2021-06" db="EMBL/GenBank/DDBJ databases">
        <authorList>
            <person name="Palmer J.M."/>
        </authorList>
    </citation>
    <scope>NUCLEOTIDE SEQUENCE [LARGE SCALE GENOMIC DNA]</scope>
    <source>
        <strain evidence="2 3">XC_2019</strain>
        <tissue evidence="2">Muscle</tissue>
    </source>
</reference>
<proteinExistence type="predicted"/>
<evidence type="ECO:0000313" key="3">
    <source>
        <dbReference type="Proteomes" id="UP001434883"/>
    </source>
</evidence>